<dbReference type="HAMAP" id="MF_03231">
    <property type="entry name" value="SCS3"/>
    <property type="match status" value="1"/>
</dbReference>
<comment type="catalytic activity">
    <reaction evidence="8">
        <text>hexadecanoyl-CoA + H2O = S-hexadecanoyl-4'-phosphopantetheine + adenosine 3',5'-bisphosphate + 2 H(+)</text>
        <dbReference type="Rhea" id="RHEA:50032"/>
        <dbReference type="ChEBI" id="CHEBI:15377"/>
        <dbReference type="ChEBI" id="CHEBI:15378"/>
        <dbReference type="ChEBI" id="CHEBI:57379"/>
        <dbReference type="ChEBI" id="CHEBI:58343"/>
        <dbReference type="ChEBI" id="CHEBI:132018"/>
    </reaction>
</comment>
<comment type="similarity">
    <text evidence="8">Belongs to the FIT family. Fungal FIT2B/SCS3 subfamily.</text>
</comment>
<organism evidence="11 12">
    <name type="scientific">Seiridium unicorne</name>
    <dbReference type="NCBI Taxonomy" id="138068"/>
    <lineage>
        <taxon>Eukaryota</taxon>
        <taxon>Fungi</taxon>
        <taxon>Dikarya</taxon>
        <taxon>Ascomycota</taxon>
        <taxon>Pezizomycotina</taxon>
        <taxon>Sordariomycetes</taxon>
        <taxon>Xylariomycetidae</taxon>
        <taxon>Amphisphaeriales</taxon>
        <taxon>Sporocadaceae</taxon>
        <taxon>Seiridium</taxon>
    </lineage>
</organism>
<feature type="active site" evidence="8">
    <location>
        <position position="299"/>
    </location>
</feature>
<reference evidence="11 12" key="1">
    <citation type="journal article" date="2024" name="J. Plant Pathol.">
        <title>Sequence and assembly of the genome of Seiridium unicorne, isolate CBS 538.82, causal agent of cypress canker disease.</title>
        <authorList>
            <person name="Scali E."/>
            <person name="Rocca G.D."/>
            <person name="Danti R."/>
            <person name="Garbelotto M."/>
            <person name="Barberini S."/>
            <person name="Baroncelli R."/>
            <person name="Emiliani G."/>
        </authorList>
    </citation>
    <scope>NUCLEOTIDE SEQUENCE [LARGE SCALE GENOMIC DNA]</scope>
    <source>
        <strain evidence="11 12">BM-138-508</strain>
    </source>
</reference>
<name>A0ABR2V9C7_9PEZI</name>
<evidence type="ECO:0000256" key="7">
    <source>
        <dbReference type="ARBA" id="ARBA00023136"/>
    </source>
</evidence>
<evidence type="ECO:0000256" key="5">
    <source>
        <dbReference type="ARBA" id="ARBA00022989"/>
    </source>
</evidence>
<feature type="transmembrane region" description="Helical" evidence="10">
    <location>
        <begin position="305"/>
        <end position="322"/>
    </location>
</feature>
<evidence type="ECO:0000256" key="6">
    <source>
        <dbReference type="ARBA" id="ARBA00023098"/>
    </source>
</evidence>
<evidence type="ECO:0000313" key="11">
    <source>
        <dbReference type="EMBL" id="KAK9423514.1"/>
    </source>
</evidence>
<comment type="catalytic activity">
    <reaction evidence="8">
        <text>an acyl-CoA + H2O = an acyl-4'-phosphopantetheine + adenosine 3',5'-bisphosphate + 2 H(+)</text>
        <dbReference type="Rhea" id="RHEA:50044"/>
        <dbReference type="ChEBI" id="CHEBI:15377"/>
        <dbReference type="ChEBI" id="CHEBI:15378"/>
        <dbReference type="ChEBI" id="CHEBI:58342"/>
        <dbReference type="ChEBI" id="CHEBI:58343"/>
        <dbReference type="ChEBI" id="CHEBI:132023"/>
    </reaction>
</comment>
<keyword evidence="8" id="KW-1208">Phospholipid metabolism</keyword>
<keyword evidence="3 8" id="KW-0378">Hydrolase</keyword>
<dbReference type="InterPro" id="IPR046400">
    <property type="entry name" value="SCS3"/>
</dbReference>
<feature type="transmembrane region" description="Helical" evidence="10">
    <location>
        <begin position="210"/>
        <end position="233"/>
    </location>
</feature>
<comment type="catalytic activity">
    <reaction evidence="8">
        <text>(5Z,8Z,11Z,14Z)-eicosatetraenoyl-CoA + H2O = S-(5Z,8Z,11Z,14Z-eicosatetraenoyl)-4'-phosphopantetheine + adenosine 3',5'-bisphosphate + 2 H(+)</text>
        <dbReference type="Rhea" id="RHEA:65568"/>
        <dbReference type="ChEBI" id="CHEBI:15377"/>
        <dbReference type="ChEBI" id="CHEBI:15378"/>
        <dbReference type="ChEBI" id="CHEBI:57368"/>
        <dbReference type="ChEBI" id="CHEBI:58343"/>
        <dbReference type="ChEBI" id="CHEBI:156554"/>
    </reaction>
</comment>
<accession>A0ABR2V9C7</accession>
<feature type="transmembrane region" description="Helical" evidence="10">
    <location>
        <begin position="112"/>
        <end position="131"/>
    </location>
</feature>
<evidence type="ECO:0000256" key="2">
    <source>
        <dbReference type="ARBA" id="ARBA00022692"/>
    </source>
</evidence>
<dbReference type="Proteomes" id="UP001408356">
    <property type="component" value="Unassembled WGS sequence"/>
</dbReference>
<sequence>MADDTYSLRSRPVKMAATSPSGNGSTSPRASSSSSSSAATARTPPQLPTPLESLLLLIYPVLLAFGTLFSVLSPQTRAVPYDFTGQAHIQAEAPSYFARKNNLFNTLFVKRGWGWITIAFVVFLLSHPALGSTSRKIKATLRWAAVTGWWIFVTQWFFGPALIDRGFRFTGGKCELAETAVFEGAADKGDVFTAVACKASGGRWSGGHDISGHVFLLVLGSWFLLQEVGWVAVRAGAFATRAEERCVVMDDGAVKGAGVEAEKGDSTVRQGGMTFSAKFAVAVIGLSWWMLLMTAIYFHTWFEKLTGLLTALIGIYPVYYLPRWIPALRAVLGLPGI</sequence>
<dbReference type="PANTHER" id="PTHR23129">
    <property type="entry name" value="ACYL-COENZYME A DIPHOSPHATASE FITM2"/>
    <property type="match status" value="1"/>
</dbReference>
<proteinExistence type="inferred from homology"/>
<evidence type="ECO:0000256" key="10">
    <source>
        <dbReference type="SAM" id="Phobius"/>
    </source>
</evidence>
<dbReference type="EMBL" id="JARVKF010000068">
    <property type="protein sequence ID" value="KAK9423514.1"/>
    <property type="molecule type" value="Genomic_DNA"/>
</dbReference>
<comment type="function">
    <text evidence="8">Fatty acyl-coenzyme A (CoA) diphosphatase that hydrolyzes fatty acyl-CoA to yield acyl-4'-phosphopantetheine and adenosine 3',5'-bisphosphate. Preferentially hydrolyzes unsaturated long-chain acyl-CoA substrates in the endoplasmic reticulum (ER) lumen. This catalytic activity is required for maintaining ER structure and for lipid droplets (LDs) biogenesis, which are lipid storage organelles involved in maintaining lipid and energy homeostasis. May directly bind to diacylglycerol (DAGs) and triacylglycerol, which is also important for LD biogenesis. May support directional budding of nacent LDs from the ER into the cytosol by reducing DAG levels at sites of LD formation. May play a role in the regulation of cell morphology and cytoskeletal organization. Involved in phospholipid biosynthesis.</text>
</comment>
<evidence type="ECO:0000256" key="8">
    <source>
        <dbReference type="HAMAP-Rule" id="MF_03231"/>
    </source>
</evidence>
<keyword evidence="8" id="KW-0594">Phospholipid biosynthesis</keyword>
<feature type="transmembrane region" description="Helical" evidence="10">
    <location>
        <begin position="279"/>
        <end position="299"/>
    </location>
</feature>
<feature type="compositionally biased region" description="Low complexity" evidence="9">
    <location>
        <begin position="25"/>
        <end position="44"/>
    </location>
</feature>
<evidence type="ECO:0000256" key="1">
    <source>
        <dbReference type="ARBA" id="ARBA00004477"/>
    </source>
</evidence>
<dbReference type="Pfam" id="PF10261">
    <property type="entry name" value="FIT"/>
    <property type="match status" value="1"/>
</dbReference>
<comment type="catalytic activity">
    <reaction evidence="8">
        <text>(9Z)-octadecenoyl-CoA + H2O = S-(9Z-octadecenoyl)-4'-phosphopantetheine + adenosine 3',5'-bisphosphate + 2 H(+)</text>
        <dbReference type="Rhea" id="RHEA:65564"/>
        <dbReference type="ChEBI" id="CHEBI:15377"/>
        <dbReference type="ChEBI" id="CHEBI:15378"/>
        <dbReference type="ChEBI" id="CHEBI:57387"/>
        <dbReference type="ChEBI" id="CHEBI:58343"/>
        <dbReference type="ChEBI" id="CHEBI:156553"/>
    </reaction>
</comment>
<gene>
    <name evidence="8" type="primary">SCS3</name>
    <name evidence="8" type="synonym">FIT2B</name>
    <name evidence="11" type="ORF">SUNI508_03995</name>
</gene>
<evidence type="ECO:0000256" key="4">
    <source>
        <dbReference type="ARBA" id="ARBA00022824"/>
    </source>
</evidence>
<keyword evidence="8" id="KW-0444">Lipid biosynthesis</keyword>
<feature type="transmembrane region" description="Helical" evidence="10">
    <location>
        <begin position="143"/>
        <end position="163"/>
    </location>
</feature>
<feature type="transmembrane region" description="Helical" evidence="10">
    <location>
        <begin position="54"/>
        <end position="72"/>
    </location>
</feature>
<feature type="region of interest" description="Disordered" evidence="9">
    <location>
        <begin position="1"/>
        <end position="44"/>
    </location>
</feature>
<evidence type="ECO:0000256" key="9">
    <source>
        <dbReference type="SAM" id="MobiDB-lite"/>
    </source>
</evidence>
<keyword evidence="7 8" id="KW-0472">Membrane</keyword>
<dbReference type="EC" id="3.6.1.-" evidence="8"/>
<keyword evidence="4 8" id="KW-0256">Endoplasmic reticulum</keyword>
<keyword evidence="2 8" id="KW-0812">Transmembrane</keyword>
<feature type="active site" evidence="8">
    <location>
        <position position="213"/>
    </location>
</feature>
<protein>
    <recommendedName>
        <fullName evidence="8">Acyl-coenzyme A diphosphatase SCS3</fullName>
        <ecNumber evidence="8">3.6.1.-</ecNumber>
    </recommendedName>
    <alternativeName>
        <fullName evidence="8">FIT family protein SCS3</fullName>
    </alternativeName>
</protein>
<keyword evidence="12" id="KW-1185">Reference proteome</keyword>
<comment type="caution">
    <text evidence="11">The sequence shown here is derived from an EMBL/GenBank/DDBJ whole genome shotgun (WGS) entry which is preliminary data.</text>
</comment>
<dbReference type="InterPro" id="IPR019388">
    <property type="entry name" value="FIT"/>
</dbReference>
<keyword evidence="5 8" id="KW-1133">Transmembrane helix</keyword>
<evidence type="ECO:0000256" key="3">
    <source>
        <dbReference type="ARBA" id="ARBA00022801"/>
    </source>
</evidence>
<dbReference type="PANTHER" id="PTHR23129:SF0">
    <property type="entry name" value="ACYL-COENZYME A DIPHOSPHATASE FITM2"/>
    <property type="match status" value="1"/>
</dbReference>
<evidence type="ECO:0000313" key="12">
    <source>
        <dbReference type="Proteomes" id="UP001408356"/>
    </source>
</evidence>
<comment type="subcellular location">
    <subcellularLocation>
        <location evidence="1 8">Endoplasmic reticulum membrane</location>
        <topology evidence="1 8">Multi-pass membrane protein</topology>
    </subcellularLocation>
</comment>
<keyword evidence="6" id="KW-0443">Lipid metabolism</keyword>